<dbReference type="STRING" id="84029.CROST_17750"/>
<dbReference type="KEGG" id="crw:CROST_004300"/>
<dbReference type="InterPro" id="IPR025331">
    <property type="entry name" value="TNT"/>
</dbReference>
<evidence type="ECO:0000313" key="1">
    <source>
        <dbReference type="EMBL" id="URZ09737.1"/>
    </source>
</evidence>
<sequence>MIEQPYTSYKVINEFGVKSGTIAPWFGERGLGTQYFSDTKIMDFYGNKVDATVENLLKYEYIEKMEK</sequence>
<protein>
    <submittedName>
        <fullName evidence="1">Uncharacterized protein</fullName>
    </submittedName>
</protein>
<accession>A0A1S8L885</accession>
<reference evidence="1 2" key="1">
    <citation type="submission" date="2022-04" db="EMBL/GenBank/DDBJ databases">
        <title>Genome sequence of C. roseum typestrain.</title>
        <authorList>
            <person name="Poehlein A."/>
            <person name="Schoch T."/>
            <person name="Duerre P."/>
            <person name="Daniel R."/>
        </authorList>
    </citation>
    <scope>NUCLEOTIDE SEQUENCE [LARGE SCALE GENOMIC DNA]</scope>
    <source>
        <strain evidence="1 2">DSM 7320</strain>
    </source>
</reference>
<dbReference type="EMBL" id="CP096983">
    <property type="protein sequence ID" value="URZ09737.1"/>
    <property type="molecule type" value="Genomic_DNA"/>
</dbReference>
<dbReference type="AlphaFoldDB" id="A0A1S8L885"/>
<gene>
    <name evidence="1" type="ORF">CROST_004300</name>
</gene>
<keyword evidence="2" id="KW-1185">Reference proteome</keyword>
<evidence type="ECO:0000313" key="2">
    <source>
        <dbReference type="Proteomes" id="UP000190951"/>
    </source>
</evidence>
<organism evidence="1 2">
    <name type="scientific">Clostridium felsineum</name>
    <dbReference type="NCBI Taxonomy" id="36839"/>
    <lineage>
        <taxon>Bacteria</taxon>
        <taxon>Bacillati</taxon>
        <taxon>Bacillota</taxon>
        <taxon>Clostridia</taxon>
        <taxon>Eubacteriales</taxon>
        <taxon>Clostridiaceae</taxon>
        <taxon>Clostridium</taxon>
    </lineage>
</organism>
<dbReference type="Proteomes" id="UP000190951">
    <property type="component" value="Chromosome"/>
</dbReference>
<proteinExistence type="predicted"/>
<dbReference type="Pfam" id="PF14021">
    <property type="entry name" value="TNT"/>
    <property type="match status" value="1"/>
</dbReference>
<name>A0A1S8L885_9CLOT</name>
<dbReference type="GO" id="GO:0050135">
    <property type="term" value="F:NADP+ nucleosidase activity"/>
    <property type="evidence" value="ECO:0007669"/>
    <property type="project" value="InterPro"/>
</dbReference>